<dbReference type="SUPFAM" id="SSF51735">
    <property type="entry name" value="NAD(P)-binding Rossmann-fold domains"/>
    <property type="match status" value="1"/>
</dbReference>
<proteinExistence type="predicted"/>
<dbReference type="GO" id="GO:0004029">
    <property type="term" value="F:aldehyde dehydrogenase (NAD+) activity"/>
    <property type="evidence" value="ECO:0007669"/>
    <property type="project" value="TreeGrafter"/>
</dbReference>
<dbReference type="Gene3D" id="3.40.50.720">
    <property type="entry name" value="NAD(P)-binding Rossmann-like Domain"/>
    <property type="match status" value="1"/>
</dbReference>
<dbReference type="InterPro" id="IPR001509">
    <property type="entry name" value="Epimerase_deHydtase"/>
</dbReference>
<gene>
    <name evidence="2" type="ORF">SAMN02745723_10749</name>
</gene>
<dbReference type="Pfam" id="PF01370">
    <property type="entry name" value="Epimerase"/>
    <property type="match status" value="1"/>
</dbReference>
<dbReference type="PANTHER" id="PTHR48079:SF6">
    <property type="entry name" value="NAD(P)-BINDING DOMAIN-CONTAINING PROTEIN-RELATED"/>
    <property type="match status" value="1"/>
</dbReference>
<dbReference type="EMBL" id="FOLW01000007">
    <property type="protein sequence ID" value="SFD04326.1"/>
    <property type="molecule type" value="Genomic_DNA"/>
</dbReference>
<dbReference type="InterPro" id="IPR036291">
    <property type="entry name" value="NAD(P)-bd_dom_sf"/>
</dbReference>
<dbReference type="InterPro" id="IPR051783">
    <property type="entry name" value="NAD(P)-dependent_oxidoreduct"/>
</dbReference>
<dbReference type="RefSeq" id="WP_074823242.1">
    <property type="nucleotide sequence ID" value="NZ_FOLW01000007.1"/>
</dbReference>
<dbReference type="GO" id="GO:0005737">
    <property type="term" value="C:cytoplasm"/>
    <property type="evidence" value="ECO:0007669"/>
    <property type="project" value="TreeGrafter"/>
</dbReference>
<dbReference type="Proteomes" id="UP000226420">
    <property type="component" value="Unassembled WGS sequence"/>
</dbReference>
<dbReference type="PANTHER" id="PTHR48079">
    <property type="entry name" value="PROTEIN YEEZ"/>
    <property type="match status" value="1"/>
</dbReference>
<evidence type="ECO:0000259" key="1">
    <source>
        <dbReference type="Pfam" id="PF01370"/>
    </source>
</evidence>
<protein>
    <submittedName>
        <fullName evidence="2">Nucleoside-diphosphate-sugar epimerase</fullName>
    </submittedName>
</protein>
<organism evidence="2 3">
    <name type="scientific">Pragia fontium DSM 5563 = ATCC 49100</name>
    <dbReference type="NCBI Taxonomy" id="1122977"/>
    <lineage>
        <taxon>Bacteria</taxon>
        <taxon>Pseudomonadati</taxon>
        <taxon>Pseudomonadota</taxon>
        <taxon>Gammaproteobacteria</taxon>
        <taxon>Enterobacterales</taxon>
        <taxon>Budviciaceae</taxon>
        <taxon>Pragia</taxon>
    </lineage>
</organism>
<accession>A0AAJ4WBH7</accession>
<comment type="caution">
    <text evidence="2">The sequence shown here is derived from an EMBL/GenBank/DDBJ whole genome shotgun (WGS) entry which is preliminary data.</text>
</comment>
<dbReference type="AlphaFoldDB" id="A0AAJ4WBH7"/>
<evidence type="ECO:0000313" key="3">
    <source>
        <dbReference type="Proteomes" id="UP000226420"/>
    </source>
</evidence>
<feature type="domain" description="NAD-dependent epimerase/dehydratase" evidence="1">
    <location>
        <begin position="5"/>
        <end position="209"/>
    </location>
</feature>
<sequence length="291" mass="33589">MKKKVILTGATGFIGYNLTKKLKESGYIVGAFVRDKNYKSKFIDYIRSYHESNVFSSTYEEFKPDITIHLATSYKNDVNQLIDSNILLPIKLLDEISKQDAKKRKFISTASYWQLGDKNTPNIPLDNYASSKDALYSFLKQYSYYSNVDIVELFIYGTYGTSDGRGKVLDYILDCAKSDIKCELSKGEQVLNLVHVDDVCNAYMLSIKRLLEFNMDDVERYGVYSKCSCTLKDIVSEVNKSLGREFDVDFGAKSYRDREIFFPQYPYGLVPEWRQQIGLFDYINKSIKLND</sequence>
<name>A0AAJ4WBH7_9GAMM</name>
<evidence type="ECO:0000313" key="2">
    <source>
        <dbReference type="EMBL" id="SFD04326.1"/>
    </source>
</evidence>
<reference evidence="2 3" key="1">
    <citation type="submission" date="2016-10" db="EMBL/GenBank/DDBJ databases">
        <authorList>
            <person name="Varghese N."/>
            <person name="Submissions S."/>
        </authorList>
    </citation>
    <scope>NUCLEOTIDE SEQUENCE [LARGE SCALE GENOMIC DNA]</scope>
    <source>
        <strain evidence="2 3">DSM 5563</strain>
    </source>
</reference>